<reference evidence="2" key="4">
    <citation type="submission" date="2025-09" db="UniProtKB">
        <authorList>
            <consortium name="Ensembl"/>
        </authorList>
    </citation>
    <scope>IDENTIFICATION</scope>
    <source>
        <strain evidence="2">HNI</strain>
    </source>
</reference>
<evidence type="ECO:0000313" key="2">
    <source>
        <dbReference type="Ensembl" id="ENSORLP00020004210.1"/>
    </source>
</evidence>
<accession>A0A3P9K6J4</accession>
<reference evidence="2" key="3">
    <citation type="submission" date="2025-08" db="UniProtKB">
        <authorList>
            <consortium name="Ensembl"/>
        </authorList>
    </citation>
    <scope>IDENTIFICATION</scope>
    <source>
        <strain evidence="2">HNI</strain>
    </source>
</reference>
<dbReference type="PANTHER" id="PTHR46791:SF11">
    <property type="entry name" value="INTEGRASE CATALYTIC DOMAIN-CONTAINING PROTEIN"/>
    <property type="match status" value="1"/>
</dbReference>
<dbReference type="AlphaFoldDB" id="A0A3P9K6J4"/>
<evidence type="ECO:0000313" key="3">
    <source>
        <dbReference type="Proteomes" id="UP000265180"/>
    </source>
</evidence>
<dbReference type="PANTHER" id="PTHR46791">
    <property type="entry name" value="EXPRESSED PROTEIN"/>
    <property type="match status" value="1"/>
</dbReference>
<name>A0A3P9K6J4_ORYLA</name>
<evidence type="ECO:0000259" key="1">
    <source>
        <dbReference type="Pfam" id="PF24764"/>
    </source>
</evidence>
<proteinExistence type="predicted"/>
<protein>
    <recommendedName>
        <fullName evidence="1">Integrase core domain-containing protein</fullName>
    </recommendedName>
</protein>
<dbReference type="Pfam" id="PF24764">
    <property type="entry name" value="rva_4"/>
    <property type="match status" value="1"/>
</dbReference>
<dbReference type="InterPro" id="IPR058913">
    <property type="entry name" value="Integrase_dom_put"/>
</dbReference>
<feature type="domain" description="Integrase core" evidence="1">
    <location>
        <begin position="228"/>
        <end position="361"/>
    </location>
</feature>
<dbReference type="Ensembl" id="ENSORLT00020008355.1">
    <property type="protein sequence ID" value="ENSORLP00020004210.1"/>
    <property type="gene ID" value="ENSORLG00020004990.1"/>
</dbReference>
<sequence length="513" mass="58718">MWSEYLRRAFPASHTAVCPSGSLVFNTKDSGLSQPLDLDFLLFTCRQELYLWGAPSRHVNIQPEIIQALQEFLRLVLDHIDRHNVALTPVQTVSGARGQPMYVVEKDRLVELIALNLPVKSITRLQGISTRTVHRRMTEFGLSVNQTYSNLTDEELDDSIWIIKTENPTAGYRMVKGRLRSMGINVQWRRLAASMHRVDSLGILSRLTGLGCVAQRTYSVRTPFTVAFDGYSRKVGFNLKLCTVFCFTFRLVYHNVLMVMVRGDQGVENVDIARYMFTVRGTDRGSFISGQSVHNQRIERLWRDVRACVTSKYYNELHLLEMEHLLDKDLDAFVEGWSCHPLRTEGNKTPEQLWQTGMMLHPTKEPENLQVCISKYFKGNGASFKRGKSCWGGEWKNKAKQSTDLTFRIFRSQTLIGMLRLILEMCRELWWSLNLTLLSHNRRFNFIVDNRDLDNRSLFLISWGRSAALLHCKMAGTRSGSALSAFVRFFHVFVGATDTGSVYSVQQDGTTSN</sequence>
<dbReference type="Proteomes" id="UP000265180">
    <property type="component" value="Chromosome 3"/>
</dbReference>
<organism evidence="2 3">
    <name type="scientific">Oryzias latipes</name>
    <name type="common">Japanese rice fish</name>
    <name type="synonym">Japanese killifish</name>
    <dbReference type="NCBI Taxonomy" id="8090"/>
    <lineage>
        <taxon>Eukaryota</taxon>
        <taxon>Metazoa</taxon>
        <taxon>Chordata</taxon>
        <taxon>Craniata</taxon>
        <taxon>Vertebrata</taxon>
        <taxon>Euteleostomi</taxon>
        <taxon>Actinopterygii</taxon>
        <taxon>Neopterygii</taxon>
        <taxon>Teleostei</taxon>
        <taxon>Neoteleostei</taxon>
        <taxon>Acanthomorphata</taxon>
        <taxon>Ovalentaria</taxon>
        <taxon>Atherinomorphae</taxon>
        <taxon>Beloniformes</taxon>
        <taxon>Adrianichthyidae</taxon>
        <taxon>Oryziinae</taxon>
        <taxon>Oryzias</taxon>
    </lineage>
</organism>
<reference evidence="2 3" key="2">
    <citation type="submission" date="2017-04" db="EMBL/GenBank/DDBJ databases">
        <title>CpG methylation of centromeres and impact of large insertions on vertebrate speciation.</title>
        <authorList>
            <person name="Ichikawa K."/>
            <person name="Yoshimura J."/>
            <person name="Morishita S."/>
        </authorList>
    </citation>
    <scope>NUCLEOTIDE SEQUENCE</scope>
    <source>
        <strain evidence="2 3">HNI</strain>
    </source>
</reference>
<reference key="1">
    <citation type="journal article" date="2007" name="Nature">
        <title>The medaka draft genome and insights into vertebrate genome evolution.</title>
        <authorList>
            <person name="Kasahara M."/>
            <person name="Naruse K."/>
            <person name="Sasaki S."/>
            <person name="Nakatani Y."/>
            <person name="Qu W."/>
            <person name="Ahsan B."/>
            <person name="Yamada T."/>
            <person name="Nagayasu Y."/>
            <person name="Doi K."/>
            <person name="Kasai Y."/>
            <person name="Jindo T."/>
            <person name="Kobayashi D."/>
            <person name="Shimada A."/>
            <person name="Toyoda A."/>
            <person name="Kuroki Y."/>
            <person name="Fujiyama A."/>
            <person name="Sasaki T."/>
            <person name="Shimizu A."/>
            <person name="Asakawa S."/>
            <person name="Shimizu N."/>
            <person name="Hashimoto S."/>
            <person name="Yang J."/>
            <person name="Lee Y."/>
            <person name="Matsushima K."/>
            <person name="Sugano S."/>
            <person name="Sakaizumi M."/>
            <person name="Narita T."/>
            <person name="Ohishi K."/>
            <person name="Haga S."/>
            <person name="Ohta F."/>
            <person name="Nomoto H."/>
            <person name="Nogata K."/>
            <person name="Morishita T."/>
            <person name="Endo T."/>
            <person name="Shin-I T."/>
            <person name="Takeda H."/>
            <person name="Morishita S."/>
            <person name="Kohara Y."/>
        </authorList>
    </citation>
    <scope>NUCLEOTIDE SEQUENCE [LARGE SCALE GENOMIC DNA]</scope>
    <source>
        <strain>Hd-rR</strain>
    </source>
</reference>